<dbReference type="eggNOG" id="ENOG5032YCS">
    <property type="taxonomic scope" value="Bacteria"/>
</dbReference>
<evidence type="ECO:0000313" key="1">
    <source>
        <dbReference type="EMBL" id="ACL05477.1"/>
    </source>
</evidence>
<keyword evidence="2" id="KW-1185">Reference proteome</keyword>
<dbReference type="AlphaFoldDB" id="B8FC59"/>
<accession>B8FC59</accession>
<dbReference type="KEGG" id="dal:Dalk_3791"/>
<protein>
    <submittedName>
        <fullName evidence="1">Uncharacterized protein</fullName>
    </submittedName>
</protein>
<dbReference type="Proteomes" id="UP000000739">
    <property type="component" value="Chromosome"/>
</dbReference>
<organism evidence="1 2">
    <name type="scientific">Desulfatibacillum aliphaticivorans</name>
    <dbReference type="NCBI Taxonomy" id="218208"/>
    <lineage>
        <taxon>Bacteria</taxon>
        <taxon>Pseudomonadati</taxon>
        <taxon>Thermodesulfobacteriota</taxon>
        <taxon>Desulfobacteria</taxon>
        <taxon>Desulfobacterales</taxon>
        <taxon>Desulfatibacillaceae</taxon>
        <taxon>Desulfatibacillum</taxon>
    </lineage>
</organism>
<dbReference type="RefSeq" id="WP_015948528.1">
    <property type="nucleotide sequence ID" value="NC_011768.1"/>
</dbReference>
<gene>
    <name evidence="1" type="ordered locus">Dalk_3791</name>
</gene>
<dbReference type="EMBL" id="CP001322">
    <property type="protein sequence ID" value="ACL05477.1"/>
    <property type="molecule type" value="Genomic_DNA"/>
</dbReference>
<proteinExistence type="predicted"/>
<dbReference type="HOGENOM" id="CLU_1270585_0_0_7"/>
<evidence type="ECO:0000313" key="2">
    <source>
        <dbReference type="Proteomes" id="UP000000739"/>
    </source>
</evidence>
<name>B8FC59_DESAL</name>
<sequence length="217" mass="23890">MKKLLIFLLVLALVIATPVVVNILQNGLGGPSGRSMGEILGVGASNARIQHIEALSKSEIMQLFYAAKTPSFQNMKGEYRAQLLDKGVLAKASSFFTHNLMGPGEWIGKAFTPASRTEGWGYNIFLTGSGDGESRARLVRMDTYVGPSVYDDRDSFHLVYEKYNLGMLSSMRDEIREINPNLYLGYGYMSWSGGKRNPAPFVLIGPPTKWEGVDAID</sequence>
<reference evidence="1 2" key="1">
    <citation type="journal article" date="2012" name="Environ. Microbiol.">
        <title>The genome sequence of Desulfatibacillum alkenivorans AK-01: a blueprint for anaerobic alkane oxidation.</title>
        <authorList>
            <person name="Callaghan A.V."/>
            <person name="Morris B.E."/>
            <person name="Pereira I.A."/>
            <person name="McInerney M.J."/>
            <person name="Austin R.N."/>
            <person name="Groves J.T."/>
            <person name="Kukor J.J."/>
            <person name="Suflita J.M."/>
            <person name="Young L.Y."/>
            <person name="Zylstra G.J."/>
            <person name="Wawrik B."/>
        </authorList>
    </citation>
    <scope>NUCLEOTIDE SEQUENCE [LARGE SCALE GENOMIC DNA]</scope>
    <source>
        <strain evidence="1 2">AK-01</strain>
    </source>
</reference>